<dbReference type="OrthoDB" id="5641374at2"/>
<gene>
    <name evidence="1" type="ORF">RC74_09765</name>
</gene>
<reference evidence="1 2" key="1">
    <citation type="submission" date="2016-02" db="EMBL/GenBank/DDBJ databases">
        <title>Complete genome sequence of Halocynthiibacter arcticus PAMC 20958t from arctic marine sediment.</title>
        <authorList>
            <person name="Lee Y.M."/>
            <person name="Baek K."/>
            <person name="Lee H.K."/>
            <person name="Shin S.C."/>
        </authorList>
    </citation>
    <scope>NUCLEOTIDE SEQUENCE [LARGE SCALE GENOMIC DNA]</scope>
    <source>
        <strain evidence="1">PAMC 20958</strain>
    </source>
</reference>
<dbReference type="InterPro" id="IPR022254">
    <property type="entry name" value="DUF3775"/>
</dbReference>
<protein>
    <recommendedName>
        <fullName evidence="3">DUF3775 domain-containing protein</fullName>
    </recommendedName>
</protein>
<organism evidence="1 2">
    <name type="scientific">Falsihalocynthiibacter arcticus</name>
    <dbReference type="NCBI Taxonomy" id="1579316"/>
    <lineage>
        <taxon>Bacteria</taxon>
        <taxon>Pseudomonadati</taxon>
        <taxon>Pseudomonadota</taxon>
        <taxon>Alphaproteobacteria</taxon>
        <taxon>Rhodobacterales</taxon>
        <taxon>Roseobacteraceae</taxon>
        <taxon>Falsihalocynthiibacter</taxon>
    </lineage>
</organism>
<dbReference type="Pfam" id="PF12616">
    <property type="entry name" value="DUF3775"/>
    <property type="match status" value="1"/>
</dbReference>
<dbReference type="EMBL" id="CP014327">
    <property type="protein sequence ID" value="AML51508.1"/>
    <property type="molecule type" value="Genomic_DNA"/>
</dbReference>
<evidence type="ECO:0008006" key="3">
    <source>
        <dbReference type="Google" id="ProtNLM"/>
    </source>
</evidence>
<dbReference type="STRING" id="1579316.RC74_09765"/>
<accession>A0A126UZL0</accession>
<dbReference type="KEGG" id="hat:RC74_09765"/>
<name>A0A126UZL0_9RHOB</name>
<evidence type="ECO:0000313" key="2">
    <source>
        <dbReference type="Proteomes" id="UP000070371"/>
    </source>
</evidence>
<evidence type="ECO:0000313" key="1">
    <source>
        <dbReference type="EMBL" id="AML51508.1"/>
    </source>
</evidence>
<proteinExistence type="predicted"/>
<keyword evidence="2" id="KW-1185">Reference proteome</keyword>
<dbReference type="AlphaFoldDB" id="A0A126UZL0"/>
<dbReference type="Proteomes" id="UP000070371">
    <property type="component" value="Chromosome"/>
</dbReference>
<sequence>MGFEMVNSLTIAPDFLRRLLFKMRAETLGDEDTPRDARDNALPESHHITLNEEVGTEPSHEKLIEEIDAMIPDHQYELVALLWVGRGDFGEADWEEALSLAAKRSFLPTAHYLLSHPLAADDITNGLEELGHDHLLQNGIY</sequence>